<feature type="transmembrane region" description="Helical" evidence="1">
    <location>
        <begin position="33"/>
        <end position="55"/>
    </location>
</feature>
<keyword evidence="1" id="KW-0472">Membrane</keyword>
<dbReference type="RefSeq" id="YP_009146723.1">
    <property type="nucleotide sequence ID" value="NC_027331.1"/>
</dbReference>
<dbReference type="Proteomes" id="UP000030323">
    <property type="component" value="Segment"/>
</dbReference>
<reference evidence="2 3" key="1">
    <citation type="journal article" date="2015" name="Genome Announc.">
        <title>Complete Genome Sequence of Citrobacter freundii Myophage Moon.</title>
        <authorList>
            <person name="Edwards G.B."/>
            <person name="Luna A.J."/>
            <person name="Hernandez A.C."/>
            <person name="Kuty Everett G.F."/>
        </authorList>
    </citation>
    <scope>NUCLEOTIDE SEQUENCE [LARGE SCALE GENOMIC DNA]</scope>
</reference>
<dbReference type="GeneID" id="24721889"/>
<keyword evidence="1" id="KW-1133">Transmembrane helix</keyword>
<proteinExistence type="predicted"/>
<dbReference type="KEGG" id="vg:24721889"/>
<accession>A0A0A0YQJ3</accession>
<gene>
    <name evidence="2" type="ORF">CPT_Moon290</name>
</gene>
<name>A0A0A0YQJ3_9CAUD</name>
<evidence type="ECO:0000256" key="1">
    <source>
        <dbReference type="SAM" id="Phobius"/>
    </source>
</evidence>
<feature type="transmembrane region" description="Helical" evidence="1">
    <location>
        <begin position="7"/>
        <end position="27"/>
    </location>
</feature>
<dbReference type="EMBL" id="KM236240">
    <property type="protein sequence ID" value="AIX12261.1"/>
    <property type="molecule type" value="Genomic_DNA"/>
</dbReference>
<organism evidence="2 3">
    <name type="scientific">Citrobacter phage Moon</name>
    <dbReference type="NCBI Taxonomy" id="1540095"/>
    <lineage>
        <taxon>Viruses</taxon>
        <taxon>Duplodnaviria</taxon>
        <taxon>Heunggongvirae</taxon>
        <taxon>Uroviricota</taxon>
        <taxon>Caudoviricetes</taxon>
        <taxon>Pantevenvirales</taxon>
        <taxon>Straboviridae</taxon>
        <taxon>Tevenvirinae</taxon>
        <taxon>Moonvirus</taxon>
        <taxon>Moonvirus moon</taxon>
    </lineage>
</organism>
<keyword evidence="1" id="KW-0812">Transmembrane</keyword>
<protein>
    <submittedName>
        <fullName evidence="2">Uncharacterized protein</fullName>
    </submittedName>
</protein>
<evidence type="ECO:0000313" key="3">
    <source>
        <dbReference type="Proteomes" id="UP000030323"/>
    </source>
</evidence>
<evidence type="ECO:0000313" key="2">
    <source>
        <dbReference type="EMBL" id="AIX12261.1"/>
    </source>
</evidence>
<sequence length="57" mass="6454">MKQIWALVFLIMIPLFIASGVFIWEGLIPPPRVLGSMCFGIAILALERIFFYVGLIK</sequence>
<keyword evidence="3" id="KW-1185">Reference proteome</keyword>